<dbReference type="Proteomes" id="UP000290174">
    <property type="component" value="Unassembled WGS sequence"/>
</dbReference>
<organism evidence="1 2">
    <name type="scientific">Bradyrhizobium zhanjiangense</name>
    <dbReference type="NCBI Taxonomy" id="1325107"/>
    <lineage>
        <taxon>Bacteria</taxon>
        <taxon>Pseudomonadati</taxon>
        <taxon>Pseudomonadota</taxon>
        <taxon>Alphaproteobacteria</taxon>
        <taxon>Hyphomicrobiales</taxon>
        <taxon>Nitrobacteraceae</taxon>
        <taxon>Bradyrhizobium</taxon>
    </lineage>
</organism>
<sequence>MTGNAPTLALGLAVQEAKGVGLGSSARAIPHCSGVGAARNRAVYRPPWKGVVIVTAALSLSALLALLLQARAQVIDIERSAKLKQPASRSERQIIYGAGCDLAESRPCLTKGMRTSRTNSGSVHTALEQDLECAGMVTPARPDRQLPCADRLCHPALASFIYSGRPPQEAAQSNSAIERDAVSILAATVHGPTTGPARL</sequence>
<comment type="caution">
    <text evidence="1">The sequence shown here is derived from an EMBL/GenBank/DDBJ whole genome shotgun (WGS) entry which is preliminary data.</text>
</comment>
<reference evidence="1 2" key="1">
    <citation type="submission" date="2018-11" db="EMBL/GenBank/DDBJ databases">
        <title>Bradyrhizobium sp. nov., isolated from effective nodules of peanut in China.</title>
        <authorList>
            <person name="Li Y."/>
        </authorList>
    </citation>
    <scope>NUCLEOTIDE SEQUENCE [LARGE SCALE GENOMIC DNA]</scope>
    <source>
        <strain evidence="1 2">CCBAU 51770</strain>
    </source>
</reference>
<accession>A0A4Q0QQN1</accession>
<name>A0A4Q0QQN1_9BRAD</name>
<gene>
    <name evidence="1" type="ORF">EAS61_11655</name>
</gene>
<dbReference type="EMBL" id="RKMK01000008">
    <property type="protein sequence ID" value="RXG99346.1"/>
    <property type="molecule type" value="Genomic_DNA"/>
</dbReference>
<dbReference type="AlphaFoldDB" id="A0A4Q0QQN1"/>
<evidence type="ECO:0000313" key="1">
    <source>
        <dbReference type="EMBL" id="RXG99346.1"/>
    </source>
</evidence>
<evidence type="ECO:0000313" key="2">
    <source>
        <dbReference type="Proteomes" id="UP000290174"/>
    </source>
</evidence>
<proteinExistence type="predicted"/>
<protein>
    <submittedName>
        <fullName evidence="1">Uncharacterized protein</fullName>
    </submittedName>
</protein>